<feature type="compositionally biased region" description="Low complexity" evidence="1">
    <location>
        <begin position="97"/>
        <end position="110"/>
    </location>
</feature>
<gene>
    <name evidence="2" type="ORF">NDU88_001065</name>
</gene>
<keyword evidence="3" id="KW-1185">Reference proteome</keyword>
<sequence length="256" mass="26123">MDRAGPACRGYQVTITRQHEQPGPQSLHLWAPNACSSFVGPTTGLRTHGGISQVQGGRGCDSLAPAGPGMARSHPVHKQRGRVPEEAPDSQGALLLPTPSNGPRPGTTTPPLGPKGGHTGPVRVPDQSPGGAHQRPACSAHLSSSGLSLPPPGQHQSHGNLAAGPPPCADPTVTVYTAPRSAATPPLGPALQTPTHAVTVQILHRPAQEVDPLLQSVATPLGPEPGYLRGISGLLPPQMAPDKPGATRSSLSSRPP</sequence>
<protein>
    <submittedName>
        <fullName evidence="2">Uncharacterized protein</fullName>
    </submittedName>
</protein>
<comment type="caution">
    <text evidence="2">The sequence shown here is derived from an EMBL/GenBank/DDBJ whole genome shotgun (WGS) entry which is preliminary data.</text>
</comment>
<accession>A0AAV7NDP6</accession>
<evidence type="ECO:0000313" key="2">
    <source>
        <dbReference type="EMBL" id="KAJ1112804.1"/>
    </source>
</evidence>
<evidence type="ECO:0000313" key="3">
    <source>
        <dbReference type="Proteomes" id="UP001066276"/>
    </source>
</evidence>
<dbReference type="Proteomes" id="UP001066276">
    <property type="component" value="Chromosome 8"/>
</dbReference>
<name>A0AAV7NDP6_PLEWA</name>
<organism evidence="2 3">
    <name type="scientific">Pleurodeles waltl</name>
    <name type="common">Iberian ribbed newt</name>
    <dbReference type="NCBI Taxonomy" id="8319"/>
    <lineage>
        <taxon>Eukaryota</taxon>
        <taxon>Metazoa</taxon>
        <taxon>Chordata</taxon>
        <taxon>Craniata</taxon>
        <taxon>Vertebrata</taxon>
        <taxon>Euteleostomi</taxon>
        <taxon>Amphibia</taxon>
        <taxon>Batrachia</taxon>
        <taxon>Caudata</taxon>
        <taxon>Salamandroidea</taxon>
        <taxon>Salamandridae</taxon>
        <taxon>Pleurodelinae</taxon>
        <taxon>Pleurodeles</taxon>
    </lineage>
</organism>
<feature type="region of interest" description="Disordered" evidence="1">
    <location>
        <begin position="228"/>
        <end position="256"/>
    </location>
</feature>
<proteinExistence type="predicted"/>
<feature type="compositionally biased region" description="Polar residues" evidence="1">
    <location>
        <begin position="247"/>
        <end position="256"/>
    </location>
</feature>
<dbReference type="EMBL" id="JANPWB010000012">
    <property type="protein sequence ID" value="KAJ1112804.1"/>
    <property type="molecule type" value="Genomic_DNA"/>
</dbReference>
<evidence type="ECO:0000256" key="1">
    <source>
        <dbReference type="SAM" id="MobiDB-lite"/>
    </source>
</evidence>
<feature type="region of interest" description="Disordered" evidence="1">
    <location>
        <begin position="50"/>
        <end position="173"/>
    </location>
</feature>
<reference evidence="2" key="1">
    <citation type="journal article" date="2022" name="bioRxiv">
        <title>Sequencing and chromosome-scale assembly of the giantPleurodeles waltlgenome.</title>
        <authorList>
            <person name="Brown T."/>
            <person name="Elewa A."/>
            <person name="Iarovenko S."/>
            <person name="Subramanian E."/>
            <person name="Araus A.J."/>
            <person name="Petzold A."/>
            <person name="Susuki M."/>
            <person name="Suzuki K.-i.T."/>
            <person name="Hayashi T."/>
            <person name="Toyoda A."/>
            <person name="Oliveira C."/>
            <person name="Osipova E."/>
            <person name="Leigh N.D."/>
            <person name="Simon A."/>
            <person name="Yun M.H."/>
        </authorList>
    </citation>
    <scope>NUCLEOTIDE SEQUENCE</scope>
    <source>
        <strain evidence="2">20211129_DDA</strain>
        <tissue evidence="2">Liver</tissue>
    </source>
</reference>
<dbReference type="AlphaFoldDB" id="A0AAV7NDP6"/>